<dbReference type="RefSeq" id="WP_255928055.1">
    <property type="nucleotide sequence ID" value="NZ_JANFQP010000001.1"/>
</dbReference>
<accession>A0ABW5K763</accession>
<organism evidence="7 8">
    <name type="scientific">Kaistella montana</name>
    <dbReference type="NCBI Taxonomy" id="1849733"/>
    <lineage>
        <taxon>Bacteria</taxon>
        <taxon>Pseudomonadati</taxon>
        <taxon>Bacteroidota</taxon>
        <taxon>Flavobacteriia</taxon>
        <taxon>Flavobacteriales</taxon>
        <taxon>Weeksellaceae</taxon>
        <taxon>Chryseobacterium group</taxon>
        <taxon>Kaistella</taxon>
    </lineage>
</organism>
<proteinExistence type="inferred from homology"/>
<keyword evidence="2" id="KW-0227">DNA damage</keyword>
<dbReference type="Pfam" id="PF11799">
    <property type="entry name" value="IMS_C"/>
    <property type="match status" value="1"/>
</dbReference>
<dbReference type="Proteomes" id="UP001597394">
    <property type="component" value="Unassembled WGS sequence"/>
</dbReference>
<keyword evidence="3" id="KW-0741">SOS mutagenesis</keyword>
<dbReference type="Gene3D" id="3.30.70.270">
    <property type="match status" value="1"/>
</dbReference>
<dbReference type="InterPro" id="IPR001126">
    <property type="entry name" value="UmuC"/>
</dbReference>
<dbReference type="Pfam" id="PF00817">
    <property type="entry name" value="IMS"/>
    <property type="match status" value="1"/>
</dbReference>
<dbReference type="PROSITE" id="PS50173">
    <property type="entry name" value="UMUC"/>
    <property type="match status" value="1"/>
</dbReference>
<evidence type="ECO:0000256" key="2">
    <source>
        <dbReference type="ARBA" id="ARBA00022763"/>
    </source>
</evidence>
<dbReference type="PANTHER" id="PTHR11076:SF34">
    <property type="entry name" value="PROTEIN UMUC"/>
    <property type="match status" value="1"/>
</dbReference>
<keyword evidence="4" id="KW-0234">DNA repair</keyword>
<dbReference type="SUPFAM" id="SSF56672">
    <property type="entry name" value="DNA/RNA polymerases"/>
    <property type="match status" value="1"/>
</dbReference>
<dbReference type="SUPFAM" id="SSF100879">
    <property type="entry name" value="Lesion bypass DNA polymerase (Y-family), little finger domain"/>
    <property type="match status" value="1"/>
</dbReference>
<dbReference type="CDD" id="cd01700">
    <property type="entry name" value="PolY_Pol_V_umuC"/>
    <property type="match status" value="1"/>
</dbReference>
<dbReference type="Pfam" id="PF13438">
    <property type="entry name" value="DUF4113"/>
    <property type="match status" value="1"/>
</dbReference>
<name>A0ABW5K763_9FLAO</name>
<dbReference type="InterPro" id="IPR017961">
    <property type="entry name" value="DNA_pol_Y-fam_little_finger"/>
</dbReference>
<dbReference type="InterPro" id="IPR036775">
    <property type="entry name" value="DNA_pol_Y-fam_lit_finger_sf"/>
</dbReference>
<reference evidence="8" key="1">
    <citation type="journal article" date="2019" name="Int. J. Syst. Evol. Microbiol.">
        <title>The Global Catalogue of Microorganisms (GCM) 10K type strain sequencing project: providing services to taxonomists for standard genome sequencing and annotation.</title>
        <authorList>
            <consortium name="The Broad Institute Genomics Platform"/>
            <consortium name="The Broad Institute Genome Sequencing Center for Infectious Disease"/>
            <person name="Wu L."/>
            <person name="Ma J."/>
        </authorList>
    </citation>
    <scope>NUCLEOTIDE SEQUENCE [LARGE SCALE GENOMIC DNA]</scope>
    <source>
        <strain evidence="8">KCTC 52204</strain>
    </source>
</reference>
<evidence type="ECO:0000256" key="1">
    <source>
        <dbReference type="ARBA" id="ARBA00010945"/>
    </source>
</evidence>
<gene>
    <name evidence="7" type="ORF">ACFSO8_04595</name>
</gene>
<dbReference type="Gene3D" id="1.10.150.20">
    <property type="entry name" value="5' to 3' exonuclease, C-terminal subdomain"/>
    <property type="match status" value="1"/>
</dbReference>
<dbReference type="Gene3D" id="3.30.1490.100">
    <property type="entry name" value="DNA polymerase, Y-family, little finger domain"/>
    <property type="match status" value="1"/>
</dbReference>
<dbReference type="InterPro" id="IPR050116">
    <property type="entry name" value="DNA_polymerase-Y"/>
</dbReference>
<feature type="domain" description="UmuC" evidence="6">
    <location>
        <begin position="2"/>
        <end position="187"/>
    </location>
</feature>
<dbReference type="Gene3D" id="3.40.1170.60">
    <property type="match status" value="1"/>
</dbReference>
<evidence type="ECO:0000256" key="4">
    <source>
        <dbReference type="ARBA" id="ARBA00023204"/>
    </source>
</evidence>
<dbReference type="PANTHER" id="PTHR11076">
    <property type="entry name" value="DNA REPAIR POLYMERASE UMUC / TRANSFERASE FAMILY MEMBER"/>
    <property type="match status" value="1"/>
</dbReference>
<dbReference type="InterPro" id="IPR043128">
    <property type="entry name" value="Rev_trsase/Diguanyl_cyclase"/>
</dbReference>
<dbReference type="EMBL" id="JBHULG010000001">
    <property type="protein sequence ID" value="MFD2544736.1"/>
    <property type="molecule type" value="Genomic_DNA"/>
</dbReference>
<evidence type="ECO:0000313" key="8">
    <source>
        <dbReference type="Proteomes" id="UP001597394"/>
    </source>
</evidence>
<keyword evidence="8" id="KW-1185">Reference proteome</keyword>
<evidence type="ECO:0000256" key="5">
    <source>
        <dbReference type="ARBA" id="ARBA00023236"/>
    </source>
</evidence>
<dbReference type="InterPro" id="IPR043502">
    <property type="entry name" value="DNA/RNA_pol_sf"/>
</dbReference>
<sequence>MFGLIDGNNFYASCERIFRPELRSRPVVVLSNNDGCAIARSNEAKALGIKMGEPYFQFKDIADKHGVAVFSANFVLYGDISNRVVNICRRYCKDIEVYSVDESFLDFHGYPYIDLQKHCEELREFVFKGLDLPTSIGLAPTKTLAKVANKIAKKFPERTNCVYMIDTPEKIEKALKWFPLEDVWGIGRRYYERFSARGIKTAWDFTQLPEAFVQKEMGIYGLRMHKELRGIPQYDLSIRKPKKGIATTRTFDKRTSELSELEERVSTFAFKCSEKLRSQNSCCRYVTVWITTDRFKKDLKQYSNSVTITLPNPSNSAIELAKAAKKALNQIYLPYFQYKKAGVMVTEFVPDTERMTSLFDTDNFEKHQPLLKVMDRMNCRLGADKIKLASMDIQRTWKMNQKNLSPRYSTELNQIIKVKAK</sequence>
<evidence type="ECO:0000313" key="7">
    <source>
        <dbReference type="EMBL" id="MFD2544736.1"/>
    </source>
</evidence>
<comment type="caution">
    <text evidence="7">The sequence shown here is derived from an EMBL/GenBank/DDBJ whole genome shotgun (WGS) entry which is preliminary data.</text>
</comment>
<keyword evidence="5" id="KW-0742">SOS response</keyword>
<comment type="similarity">
    <text evidence="1">Belongs to the DNA polymerase type-Y family.</text>
</comment>
<evidence type="ECO:0000259" key="6">
    <source>
        <dbReference type="PROSITE" id="PS50173"/>
    </source>
</evidence>
<protein>
    <submittedName>
        <fullName evidence="7">Y-family DNA polymerase</fullName>
    </submittedName>
</protein>
<dbReference type="InterPro" id="IPR025188">
    <property type="entry name" value="DUF4113"/>
</dbReference>
<evidence type="ECO:0000256" key="3">
    <source>
        <dbReference type="ARBA" id="ARBA00023199"/>
    </source>
</evidence>